<gene>
    <name evidence="1" type="ORF">GCM10010307_29160</name>
</gene>
<accession>A0ABN3QSN3</accession>
<name>A0ABN3QSN3_9ACTN</name>
<sequence length="67" mass="7402">MLVAIALILTLTAYELLVRSVIRRTEPGGEALENQWNGAAVRHYRAAEPSRPGKGRAVVHRVRPPES</sequence>
<dbReference type="Proteomes" id="UP001500151">
    <property type="component" value="Unassembled WGS sequence"/>
</dbReference>
<dbReference type="EMBL" id="BAAASJ010000031">
    <property type="protein sequence ID" value="GAA2634170.1"/>
    <property type="molecule type" value="Genomic_DNA"/>
</dbReference>
<protein>
    <submittedName>
        <fullName evidence="1">Uncharacterized protein</fullName>
    </submittedName>
</protein>
<proteinExistence type="predicted"/>
<comment type="caution">
    <text evidence="1">The sequence shown here is derived from an EMBL/GenBank/DDBJ whole genome shotgun (WGS) entry which is preliminary data.</text>
</comment>
<organism evidence="1 2">
    <name type="scientific">Streptomyces vastus</name>
    <dbReference type="NCBI Taxonomy" id="285451"/>
    <lineage>
        <taxon>Bacteria</taxon>
        <taxon>Bacillati</taxon>
        <taxon>Actinomycetota</taxon>
        <taxon>Actinomycetes</taxon>
        <taxon>Kitasatosporales</taxon>
        <taxon>Streptomycetaceae</taxon>
        <taxon>Streptomyces</taxon>
    </lineage>
</organism>
<evidence type="ECO:0000313" key="2">
    <source>
        <dbReference type="Proteomes" id="UP001500151"/>
    </source>
</evidence>
<keyword evidence="2" id="KW-1185">Reference proteome</keyword>
<evidence type="ECO:0000313" key="1">
    <source>
        <dbReference type="EMBL" id="GAA2634170.1"/>
    </source>
</evidence>
<reference evidence="1 2" key="1">
    <citation type="journal article" date="2019" name="Int. J. Syst. Evol. Microbiol.">
        <title>The Global Catalogue of Microorganisms (GCM) 10K type strain sequencing project: providing services to taxonomists for standard genome sequencing and annotation.</title>
        <authorList>
            <consortium name="The Broad Institute Genomics Platform"/>
            <consortium name="The Broad Institute Genome Sequencing Center for Infectious Disease"/>
            <person name="Wu L."/>
            <person name="Ma J."/>
        </authorList>
    </citation>
    <scope>NUCLEOTIDE SEQUENCE [LARGE SCALE GENOMIC DNA]</scope>
    <source>
        <strain evidence="1 2">JCM 4524</strain>
    </source>
</reference>